<evidence type="ECO:0000313" key="2">
    <source>
        <dbReference type="Proteomes" id="UP000044377"/>
    </source>
</evidence>
<name>A0A0G4JZN1_9GAMM</name>
<organism evidence="1 2">
    <name type="scientific">Brenneria goodwinii</name>
    <dbReference type="NCBI Taxonomy" id="1109412"/>
    <lineage>
        <taxon>Bacteria</taxon>
        <taxon>Pseudomonadati</taxon>
        <taxon>Pseudomonadota</taxon>
        <taxon>Gammaproteobacteria</taxon>
        <taxon>Enterobacterales</taxon>
        <taxon>Pectobacteriaceae</taxon>
        <taxon>Brenneria</taxon>
    </lineage>
</organism>
<evidence type="ECO:0000313" key="1">
    <source>
        <dbReference type="EMBL" id="CPR19660.1"/>
    </source>
</evidence>
<dbReference type="STRING" id="1109412.BN1221_03886c"/>
<dbReference type="AlphaFoldDB" id="A0A0G4JZN1"/>
<protein>
    <submittedName>
        <fullName evidence="1">Uncharacterized protein</fullName>
    </submittedName>
</protein>
<dbReference type="Proteomes" id="UP000044377">
    <property type="component" value="Unassembled WGS sequence"/>
</dbReference>
<proteinExistence type="predicted"/>
<gene>
    <name evidence="1" type="ORF">BN1221_03886c</name>
</gene>
<sequence length="44" mass="5176">MMFTVGLWLLGYIYSVVERAISDFILPIRCMFMLFQLLHIPSLP</sequence>
<dbReference type="EMBL" id="CGIG01000001">
    <property type="protein sequence ID" value="CPR19660.1"/>
    <property type="molecule type" value="Genomic_DNA"/>
</dbReference>
<keyword evidence="2" id="KW-1185">Reference proteome</keyword>
<accession>A0A0G4JZN1</accession>
<reference evidence="2" key="1">
    <citation type="submission" date="2015-01" db="EMBL/GenBank/DDBJ databases">
        <authorList>
            <person name="Paterson Steve"/>
        </authorList>
    </citation>
    <scope>NUCLEOTIDE SEQUENCE [LARGE SCALE GENOMIC DNA]</scope>
    <source>
        <strain evidence="2">OBR1</strain>
    </source>
</reference>